<dbReference type="Proteomes" id="UP000288351">
    <property type="component" value="Unassembled WGS sequence"/>
</dbReference>
<proteinExistence type="predicted"/>
<gene>
    <name evidence="1" type="ORF">SALB_04303</name>
</gene>
<reference evidence="1 2" key="1">
    <citation type="journal article" date="2019" name="Microbiol. Resour. Announc.">
        <title>Draft Genome Sequence of the Most Traditional epsilon-Poly-l-Lysine Producer, Streptomyces albulus NBRC14147.</title>
        <authorList>
            <person name="Yamanaka K."/>
            <person name="Hamano Y."/>
        </authorList>
    </citation>
    <scope>NUCLEOTIDE SEQUENCE [LARGE SCALE GENOMIC DNA]</scope>
    <source>
        <strain evidence="1 2">NBRC 14147</strain>
    </source>
</reference>
<dbReference type="EMBL" id="BHXC01000006">
    <property type="protein sequence ID" value="GCB91568.1"/>
    <property type="molecule type" value="Genomic_DNA"/>
</dbReference>
<organism evidence="1 2">
    <name type="scientific">Streptomyces noursei</name>
    <name type="common">Streptomyces albulus</name>
    <dbReference type="NCBI Taxonomy" id="1971"/>
    <lineage>
        <taxon>Bacteria</taxon>
        <taxon>Bacillati</taxon>
        <taxon>Actinomycetota</taxon>
        <taxon>Actinomycetes</taxon>
        <taxon>Kitasatosporales</taxon>
        <taxon>Streptomycetaceae</taxon>
        <taxon>Streptomyces</taxon>
    </lineage>
</organism>
<protein>
    <recommendedName>
        <fullName evidence="3">Phage capsid protein</fullName>
    </recommendedName>
</protein>
<dbReference type="AlphaFoldDB" id="A0A401R1P0"/>
<evidence type="ECO:0000313" key="1">
    <source>
        <dbReference type="EMBL" id="GCB91568.1"/>
    </source>
</evidence>
<evidence type="ECO:0000313" key="2">
    <source>
        <dbReference type="Proteomes" id="UP000288351"/>
    </source>
</evidence>
<evidence type="ECO:0008006" key="3">
    <source>
        <dbReference type="Google" id="ProtNLM"/>
    </source>
</evidence>
<name>A0A401R1P0_STRNR</name>
<accession>A0A401R1P0</accession>
<comment type="caution">
    <text evidence="1">The sequence shown here is derived from an EMBL/GenBank/DDBJ whole genome shotgun (WGS) entry which is preliminary data.</text>
</comment>
<sequence length="301" mass="32688">MTDQKPMSIQEAVKSENSFAISQIVAVTALEMLVGFKGLAHTVHRDAEEDFRGGVGDSVRIRRPEVLKAGNFNGSVNSMVQPVKDTTVELEITDHALSAVEITDREMRFDLYTFEQQITLPQSAGVGDYLEQNIANTMNQRTAEGAPGLITMKATQPRHAIIDAGTALDKSRTAGRRWLAVSPDVKNVLLKDDNFSQVAQAGSDEALRGGIIGEAYGFTVVYSPFLADKTAVAYIGSAFAMAVCSPPVVRSEFSASAGHQGYSMRWLMTFNDDSLNQRSIMDAYVGSTVLDERRSVGIKLA</sequence>
<dbReference type="RefSeq" id="WP_016572649.1">
    <property type="nucleotide sequence ID" value="NZ_BHXC01000006.1"/>
</dbReference>